<feature type="non-terminal residue" evidence="1">
    <location>
        <position position="1"/>
    </location>
</feature>
<organism evidence="1 2">
    <name type="scientific">Nephila pilipes</name>
    <name type="common">Giant wood spider</name>
    <name type="synonym">Nephila maculata</name>
    <dbReference type="NCBI Taxonomy" id="299642"/>
    <lineage>
        <taxon>Eukaryota</taxon>
        <taxon>Metazoa</taxon>
        <taxon>Ecdysozoa</taxon>
        <taxon>Arthropoda</taxon>
        <taxon>Chelicerata</taxon>
        <taxon>Arachnida</taxon>
        <taxon>Araneae</taxon>
        <taxon>Araneomorphae</taxon>
        <taxon>Entelegynae</taxon>
        <taxon>Araneoidea</taxon>
        <taxon>Nephilidae</taxon>
        <taxon>Nephila</taxon>
    </lineage>
</organism>
<gene>
    <name evidence="1" type="primary">AVEN_185457_1</name>
    <name evidence="1" type="ORF">NPIL_20911</name>
</gene>
<dbReference type="Proteomes" id="UP000887013">
    <property type="component" value="Unassembled WGS sequence"/>
</dbReference>
<dbReference type="PRINTS" id="PR00449">
    <property type="entry name" value="RASTRNSFRMNG"/>
</dbReference>
<comment type="caution">
    <text evidence="1">The sequence shown here is derived from an EMBL/GenBank/DDBJ whole genome shotgun (WGS) entry which is preliminary data.</text>
</comment>
<dbReference type="Pfam" id="PF00071">
    <property type="entry name" value="Ras"/>
    <property type="match status" value="1"/>
</dbReference>
<sequence length="107" mass="12265">PEELPFFSKHGEISDCAALVFCVDIADSKSSEDFYMWMKKARRSLRRMPPILIVGTKVDERSFRVTTPYIWGQGVANIYSARGYLECSAKNNERVDRVLDTILKMVV</sequence>
<evidence type="ECO:0000313" key="1">
    <source>
        <dbReference type="EMBL" id="GFU61250.1"/>
    </source>
</evidence>
<dbReference type="GO" id="GO:0003924">
    <property type="term" value="F:GTPase activity"/>
    <property type="evidence" value="ECO:0007669"/>
    <property type="project" value="InterPro"/>
</dbReference>
<dbReference type="InterPro" id="IPR001806">
    <property type="entry name" value="Small_GTPase"/>
</dbReference>
<protein>
    <submittedName>
        <fullName evidence="1">Uncharacterized protein</fullName>
    </submittedName>
</protein>
<keyword evidence="2" id="KW-1185">Reference proteome</keyword>
<dbReference type="OrthoDB" id="6428733at2759"/>
<dbReference type="InterPro" id="IPR027417">
    <property type="entry name" value="P-loop_NTPase"/>
</dbReference>
<name>A0A8X6QZP7_NEPPI</name>
<dbReference type="SUPFAM" id="SSF52540">
    <property type="entry name" value="P-loop containing nucleoside triphosphate hydrolases"/>
    <property type="match status" value="1"/>
</dbReference>
<dbReference type="EMBL" id="BMAW01040852">
    <property type="protein sequence ID" value="GFU61250.1"/>
    <property type="molecule type" value="Genomic_DNA"/>
</dbReference>
<dbReference type="GO" id="GO:0005525">
    <property type="term" value="F:GTP binding"/>
    <property type="evidence" value="ECO:0007669"/>
    <property type="project" value="InterPro"/>
</dbReference>
<dbReference type="AlphaFoldDB" id="A0A8X6QZP7"/>
<dbReference type="Gene3D" id="3.40.50.300">
    <property type="entry name" value="P-loop containing nucleotide triphosphate hydrolases"/>
    <property type="match status" value="1"/>
</dbReference>
<accession>A0A8X6QZP7</accession>
<proteinExistence type="predicted"/>
<evidence type="ECO:0000313" key="2">
    <source>
        <dbReference type="Proteomes" id="UP000887013"/>
    </source>
</evidence>
<reference evidence="1" key="1">
    <citation type="submission" date="2020-08" db="EMBL/GenBank/DDBJ databases">
        <title>Multicomponent nature underlies the extraordinary mechanical properties of spider dragline silk.</title>
        <authorList>
            <person name="Kono N."/>
            <person name="Nakamura H."/>
            <person name="Mori M."/>
            <person name="Yoshida Y."/>
            <person name="Ohtoshi R."/>
            <person name="Malay A.D."/>
            <person name="Moran D.A.P."/>
            <person name="Tomita M."/>
            <person name="Numata K."/>
            <person name="Arakawa K."/>
        </authorList>
    </citation>
    <scope>NUCLEOTIDE SEQUENCE</scope>
</reference>